<dbReference type="EMBL" id="JABFTP020000185">
    <property type="protein sequence ID" value="KAL3287580.1"/>
    <property type="molecule type" value="Genomic_DNA"/>
</dbReference>
<keyword evidence="1" id="KW-0175">Coiled coil</keyword>
<dbReference type="PANTHER" id="PTHR14490">
    <property type="entry name" value="ZINC FINGER, ZZ TYPE"/>
    <property type="match status" value="1"/>
</dbReference>
<protein>
    <recommendedName>
        <fullName evidence="4">Protein KRI1 homolog</fullName>
    </recommendedName>
</protein>
<sequence>MEHSLRKEDNKRKLKRVEVKERKAREKVEKMEDLKKLRDFKRKEIEEKIEKLKEITGNKEMAFNDEDIDGDFDPEAHDRRMQALFSDDYYQGPEEEQKPKFDLDDEDGLDLEIENFDNWTGNTGDTGMQKIMNPIVKMKILLWMLIMIPKQPLKRNS</sequence>
<evidence type="ECO:0000313" key="2">
    <source>
        <dbReference type="EMBL" id="KAL3287580.1"/>
    </source>
</evidence>
<comment type="caution">
    <text evidence="2">The sequence shown here is derived from an EMBL/GenBank/DDBJ whole genome shotgun (WGS) entry which is preliminary data.</text>
</comment>
<reference evidence="2 3" key="1">
    <citation type="journal article" date="2021" name="BMC Biol.">
        <title>Horizontally acquired antibacterial genes associated with adaptive radiation of ladybird beetles.</title>
        <authorList>
            <person name="Li H.S."/>
            <person name="Tang X.F."/>
            <person name="Huang Y.H."/>
            <person name="Xu Z.Y."/>
            <person name="Chen M.L."/>
            <person name="Du X.Y."/>
            <person name="Qiu B.Y."/>
            <person name="Chen P.T."/>
            <person name="Zhang W."/>
            <person name="Slipinski A."/>
            <person name="Escalona H.E."/>
            <person name="Waterhouse R.M."/>
            <person name="Zwick A."/>
            <person name="Pang H."/>
        </authorList>
    </citation>
    <scope>NUCLEOTIDE SEQUENCE [LARGE SCALE GENOMIC DNA]</scope>
    <source>
        <strain evidence="2">SYSU2018</strain>
    </source>
</reference>
<feature type="coiled-coil region" evidence="1">
    <location>
        <begin position="7"/>
        <end position="51"/>
    </location>
</feature>
<evidence type="ECO:0000256" key="1">
    <source>
        <dbReference type="SAM" id="Coils"/>
    </source>
</evidence>
<keyword evidence="3" id="KW-1185">Reference proteome</keyword>
<dbReference type="Proteomes" id="UP001516400">
    <property type="component" value="Unassembled WGS sequence"/>
</dbReference>
<dbReference type="PANTHER" id="PTHR14490:SF5">
    <property type="entry name" value="PROTEIN KRI1 HOMOLOG"/>
    <property type="match status" value="1"/>
</dbReference>
<dbReference type="AlphaFoldDB" id="A0ABD2P9L0"/>
<gene>
    <name evidence="2" type="ORF">HHI36_002047</name>
</gene>
<evidence type="ECO:0008006" key="4">
    <source>
        <dbReference type="Google" id="ProtNLM"/>
    </source>
</evidence>
<name>A0ABD2P9L0_9CUCU</name>
<dbReference type="Pfam" id="PF05178">
    <property type="entry name" value="Kri1"/>
    <property type="match status" value="1"/>
</dbReference>
<proteinExistence type="predicted"/>
<evidence type="ECO:0000313" key="3">
    <source>
        <dbReference type="Proteomes" id="UP001516400"/>
    </source>
</evidence>
<dbReference type="InterPro" id="IPR018034">
    <property type="entry name" value="Kri1"/>
</dbReference>
<organism evidence="2 3">
    <name type="scientific">Cryptolaemus montrouzieri</name>
    <dbReference type="NCBI Taxonomy" id="559131"/>
    <lineage>
        <taxon>Eukaryota</taxon>
        <taxon>Metazoa</taxon>
        <taxon>Ecdysozoa</taxon>
        <taxon>Arthropoda</taxon>
        <taxon>Hexapoda</taxon>
        <taxon>Insecta</taxon>
        <taxon>Pterygota</taxon>
        <taxon>Neoptera</taxon>
        <taxon>Endopterygota</taxon>
        <taxon>Coleoptera</taxon>
        <taxon>Polyphaga</taxon>
        <taxon>Cucujiformia</taxon>
        <taxon>Coccinelloidea</taxon>
        <taxon>Coccinellidae</taxon>
        <taxon>Scymninae</taxon>
        <taxon>Scymnini</taxon>
        <taxon>Cryptolaemus</taxon>
    </lineage>
</organism>
<accession>A0ABD2P9L0</accession>